<keyword evidence="1" id="KW-1133">Transmembrane helix</keyword>
<feature type="transmembrane region" description="Helical" evidence="1">
    <location>
        <begin position="20"/>
        <end position="41"/>
    </location>
</feature>
<reference evidence="2" key="2">
    <citation type="submission" date="2013-09" db="EMBL/GenBank/DDBJ databases">
        <title>Draft genome sequence of Anaerotruncus colihominis(DSM 17241).</title>
        <authorList>
            <person name="Sudarsanam P."/>
            <person name="Ley R."/>
            <person name="Guruge J."/>
            <person name="Turnbaugh P.J."/>
            <person name="Mahowald M."/>
            <person name="Liep D."/>
            <person name="Gordon J."/>
        </authorList>
    </citation>
    <scope>NUCLEOTIDE SEQUENCE</scope>
    <source>
        <strain evidence="2">DSM 17241</strain>
    </source>
</reference>
<gene>
    <name evidence="2" type="ORF">ANACOL_02737</name>
</gene>
<name>B0PDV3_9FIRM</name>
<dbReference type="HOGENOM" id="CLU_2784793_0_0_9"/>
<keyword evidence="1" id="KW-0472">Membrane</keyword>
<reference evidence="2" key="1">
    <citation type="submission" date="2007-11" db="EMBL/GenBank/DDBJ databases">
        <authorList>
            <person name="Fulton L."/>
            <person name="Clifton S."/>
            <person name="Fulton B."/>
            <person name="Xu J."/>
            <person name="Minx P."/>
            <person name="Pepin K.H."/>
            <person name="Johnson M."/>
            <person name="Thiruvilangam P."/>
            <person name="Bhonagiri V."/>
            <person name="Nash W.E."/>
            <person name="Mardis E.R."/>
            <person name="Wilson R.K."/>
        </authorList>
    </citation>
    <scope>NUCLEOTIDE SEQUENCE [LARGE SCALE GENOMIC DNA]</scope>
    <source>
        <strain evidence="2">DSM 17241</strain>
    </source>
</reference>
<dbReference type="AlphaFoldDB" id="B0PDV3"/>
<keyword evidence="3" id="KW-1185">Reference proteome</keyword>
<accession>B0PDV3</accession>
<evidence type="ECO:0000313" key="2">
    <source>
        <dbReference type="EMBL" id="EDS10141.1"/>
    </source>
</evidence>
<dbReference type="EMBL" id="ABGD02000024">
    <property type="protein sequence ID" value="EDS10141.1"/>
    <property type="molecule type" value="Genomic_DNA"/>
</dbReference>
<comment type="caution">
    <text evidence="2">The sequence shown here is derived from an EMBL/GenBank/DDBJ whole genome shotgun (WGS) entry which is preliminary data.</text>
</comment>
<evidence type="ECO:0000313" key="3">
    <source>
        <dbReference type="Proteomes" id="UP000003803"/>
    </source>
</evidence>
<proteinExistence type="predicted"/>
<protein>
    <submittedName>
        <fullName evidence="2">Uncharacterized protein</fullName>
    </submittedName>
</protein>
<organism evidence="2 3">
    <name type="scientific">Anaerotruncus colihominis DSM 17241</name>
    <dbReference type="NCBI Taxonomy" id="445972"/>
    <lineage>
        <taxon>Bacteria</taxon>
        <taxon>Bacillati</taxon>
        <taxon>Bacillota</taxon>
        <taxon>Clostridia</taxon>
        <taxon>Eubacteriales</taxon>
        <taxon>Oscillospiraceae</taxon>
        <taxon>Anaerotruncus</taxon>
    </lineage>
</organism>
<dbReference type="Proteomes" id="UP000003803">
    <property type="component" value="Unassembled WGS sequence"/>
</dbReference>
<keyword evidence="1" id="KW-0812">Transmembrane</keyword>
<evidence type="ECO:0000256" key="1">
    <source>
        <dbReference type="SAM" id="Phobius"/>
    </source>
</evidence>
<sequence length="68" mass="7413">MPAVSNAAIFFIFIKQAPPINQVALILYHAAGCFTSAPVLWRFFHIKTDKTTPCYRFAAGAGLLIASL</sequence>